<gene>
    <name evidence="1" type="ORF">CVT26_004743</name>
</gene>
<evidence type="ECO:0000313" key="1">
    <source>
        <dbReference type="EMBL" id="PPQ96109.1"/>
    </source>
</evidence>
<dbReference type="AlphaFoldDB" id="A0A409XZG0"/>
<dbReference type="PANTHER" id="PTHR37450:SF1">
    <property type="entry name" value="CIPC PROTEIN"/>
    <property type="match status" value="1"/>
</dbReference>
<reference evidence="1 2" key="1">
    <citation type="journal article" date="2018" name="Evol. Lett.">
        <title>Horizontal gene cluster transfer increased hallucinogenic mushroom diversity.</title>
        <authorList>
            <person name="Reynolds H.T."/>
            <person name="Vijayakumar V."/>
            <person name="Gluck-Thaler E."/>
            <person name="Korotkin H.B."/>
            <person name="Matheny P.B."/>
            <person name="Slot J.C."/>
        </authorList>
    </citation>
    <scope>NUCLEOTIDE SEQUENCE [LARGE SCALE GENOMIC DNA]</scope>
    <source>
        <strain evidence="1 2">SRW20</strain>
    </source>
</reference>
<accession>A0A409XZG0</accession>
<name>A0A409XZG0_9AGAR</name>
<dbReference type="Pfam" id="PF12585">
    <property type="entry name" value="DUF3759"/>
    <property type="match status" value="3"/>
</dbReference>
<sequence>MGWFSDDSDQAQAYQQVVNAPHKAELSHELIAAAASYEAAKAYEKHVQTNGAPDSHAKAKEFLAAAAGGFIDRLVETKGVSNPSLPHPSGTPYSTFLPIQLDYVDKERAHHADLSDKEAAWEQVNSAGHKADLSHELLAAAASYEAVKKYEEHVANNGAPDSHAKAKEFLAAAAGGFIDRIVETKGLDYIDKKKAEHAAKNQTYEVVTEESYNQVVNAPHKAELSHELIAAAASYEAAKAYEKHVAKNGAPDSHAKAKEIFAGLAGAFIDRIVETKGLDYVDKEKAKHHAKKQVEEVVTEETYTASY</sequence>
<dbReference type="Proteomes" id="UP000284706">
    <property type="component" value="Unassembled WGS sequence"/>
</dbReference>
<dbReference type="OrthoDB" id="9895617at2759"/>
<comment type="caution">
    <text evidence="1">The sequence shown here is derived from an EMBL/GenBank/DDBJ whole genome shotgun (WGS) entry which is preliminary data.</text>
</comment>
<evidence type="ECO:0000313" key="2">
    <source>
        <dbReference type="Proteomes" id="UP000284706"/>
    </source>
</evidence>
<keyword evidence="2" id="KW-1185">Reference proteome</keyword>
<proteinExistence type="predicted"/>
<dbReference type="InterPro" id="IPR022234">
    <property type="entry name" value="DUF3759"/>
</dbReference>
<protein>
    <submittedName>
        <fullName evidence="1">Uncharacterized protein</fullName>
    </submittedName>
</protein>
<dbReference type="PANTHER" id="PTHR37450">
    <property type="entry name" value="CIPC PROTEIN"/>
    <property type="match status" value="1"/>
</dbReference>
<dbReference type="STRING" id="231916.A0A409XZG0"/>
<organism evidence="1 2">
    <name type="scientific">Gymnopilus dilepis</name>
    <dbReference type="NCBI Taxonomy" id="231916"/>
    <lineage>
        <taxon>Eukaryota</taxon>
        <taxon>Fungi</taxon>
        <taxon>Dikarya</taxon>
        <taxon>Basidiomycota</taxon>
        <taxon>Agaricomycotina</taxon>
        <taxon>Agaricomycetes</taxon>
        <taxon>Agaricomycetidae</taxon>
        <taxon>Agaricales</taxon>
        <taxon>Agaricineae</taxon>
        <taxon>Hymenogastraceae</taxon>
        <taxon>Gymnopilus</taxon>
    </lineage>
</organism>
<dbReference type="EMBL" id="NHYE01001395">
    <property type="protein sequence ID" value="PPQ96109.1"/>
    <property type="molecule type" value="Genomic_DNA"/>
</dbReference>
<dbReference type="InParanoid" id="A0A409XZG0"/>